<name>A0A2K8L9E1_9PROT</name>
<protein>
    <recommendedName>
        <fullName evidence="4">DUF4390 domain-containing protein</fullName>
    </recommendedName>
</protein>
<feature type="signal peptide" evidence="1">
    <location>
        <begin position="1"/>
        <end position="29"/>
    </location>
</feature>
<reference evidence="2 3" key="1">
    <citation type="submission" date="2016-12" db="EMBL/GenBank/DDBJ databases">
        <title>Isolation and genomic insights into novel planktonic Zetaproteobacteria from stratified waters of the Chesapeake Bay.</title>
        <authorList>
            <person name="McAllister S.M."/>
            <person name="Kato S."/>
            <person name="Chan C.S."/>
            <person name="Chiu B.K."/>
            <person name="Field E.K."/>
        </authorList>
    </citation>
    <scope>NUCLEOTIDE SEQUENCE [LARGE SCALE GENOMIC DNA]</scope>
    <source>
        <strain evidence="2 3">CP-8</strain>
    </source>
</reference>
<dbReference type="AlphaFoldDB" id="A0A2K8L9E1"/>
<organism evidence="2 3">
    <name type="scientific">Mariprofundus ferrinatatus</name>
    <dbReference type="NCBI Taxonomy" id="1921087"/>
    <lineage>
        <taxon>Bacteria</taxon>
        <taxon>Pseudomonadati</taxon>
        <taxon>Pseudomonadota</taxon>
        <taxon>Candidatius Mariprofundia</taxon>
        <taxon>Mariprofundales</taxon>
        <taxon>Mariprofundaceae</taxon>
        <taxon>Mariprofundus</taxon>
    </lineage>
</organism>
<evidence type="ECO:0000256" key="1">
    <source>
        <dbReference type="SAM" id="SignalP"/>
    </source>
</evidence>
<keyword evidence="1" id="KW-0732">Signal</keyword>
<keyword evidence="3" id="KW-1185">Reference proteome</keyword>
<dbReference type="OrthoDB" id="5294656at2"/>
<dbReference type="KEGG" id="mfn:Ga0123462_1643"/>
<gene>
    <name evidence="2" type="ORF">Ga0123462_1643</name>
</gene>
<accession>A0A2K8L9E1</accession>
<dbReference type="Proteomes" id="UP000231637">
    <property type="component" value="Chromosome"/>
</dbReference>
<evidence type="ECO:0000313" key="3">
    <source>
        <dbReference type="Proteomes" id="UP000231637"/>
    </source>
</evidence>
<evidence type="ECO:0000313" key="2">
    <source>
        <dbReference type="EMBL" id="ATX82501.1"/>
    </source>
</evidence>
<sequence length="184" mass="20637">MRCFQRYVLVSLIPLLAGVFFAACSPAYAEGSSELEVIVDEKVIYCSAMLNGSDDAFLHAMKDGISVSTVWYVRVDRVRDYWLNKNIAKIAVVRRVVPDLLSRSWLLEDVASGISQRVYDLSAATRFLANLEQFPVLDKSLLESGALYVMNASVELYTGEVNDAWWASLLKPEEASMKQVFQLP</sequence>
<dbReference type="PROSITE" id="PS51257">
    <property type="entry name" value="PROKAR_LIPOPROTEIN"/>
    <property type="match status" value="1"/>
</dbReference>
<feature type="chain" id="PRO_5014946791" description="DUF4390 domain-containing protein" evidence="1">
    <location>
        <begin position="30"/>
        <end position="184"/>
    </location>
</feature>
<dbReference type="InterPro" id="IPR025500">
    <property type="entry name" value="DUF4390"/>
</dbReference>
<proteinExistence type="predicted"/>
<dbReference type="RefSeq" id="WP_100265847.1">
    <property type="nucleotide sequence ID" value="NZ_CP018800.1"/>
</dbReference>
<dbReference type="Pfam" id="PF14334">
    <property type="entry name" value="DUF4390"/>
    <property type="match status" value="1"/>
</dbReference>
<dbReference type="EMBL" id="CP018800">
    <property type="protein sequence ID" value="ATX82501.1"/>
    <property type="molecule type" value="Genomic_DNA"/>
</dbReference>
<evidence type="ECO:0008006" key="4">
    <source>
        <dbReference type="Google" id="ProtNLM"/>
    </source>
</evidence>